<sequence length="137" mass="14909">MGEKIKTIAVLGGTGALGSGLSFRLGKAGYQVLIGSRNPNKAIEKVSSINQRFGKEKIFVESNYIAAEKSDLVILAVPFSNHREIVSEIIPVVQNKILIDTTVPLVPPRVARVQLPEFGSVARQTQEWLGKEVRVVS</sequence>
<feature type="non-terminal residue" evidence="3">
    <location>
        <position position="137"/>
    </location>
</feature>
<protein>
    <recommendedName>
        <fullName evidence="2">Pyrroline-5-carboxylate reductase catalytic N-terminal domain-containing protein</fullName>
    </recommendedName>
</protein>
<reference evidence="3" key="1">
    <citation type="submission" date="2018-05" db="EMBL/GenBank/DDBJ databases">
        <authorList>
            <person name="Lanie J.A."/>
            <person name="Ng W.-L."/>
            <person name="Kazmierczak K.M."/>
            <person name="Andrzejewski T.M."/>
            <person name="Davidsen T.M."/>
            <person name="Wayne K.J."/>
            <person name="Tettelin H."/>
            <person name="Glass J.I."/>
            <person name="Rusch D."/>
            <person name="Podicherti R."/>
            <person name="Tsui H.-C.T."/>
            <person name="Winkler M.E."/>
        </authorList>
    </citation>
    <scope>NUCLEOTIDE SEQUENCE</scope>
</reference>
<dbReference type="InterPro" id="IPR051267">
    <property type="entry name" value="STEAP_metalloreductase"/>
</dbReference>
<dbReference type="PANTHER" id="PTHR14239">
    <property type="entry name" value="DUDULIN-RELATED"/>
    <property type="match status" value="1"/>
</dbReference>
<dbReference type="GO" id="GO:0052851">
    <property type="term" value="F:ferric-chelate reductase (NADPH) activity"/>
    <property type="evidence" value="ECO:0007669"/>
    <property type="project" value="TreeGrafter"/>
</dbReference>
<evidence type="ECO:0000259" key="2">
    <source>
        <dbReference type="Pfam" id="PF03807"/>
    </source>
</evidence>
<proteinExistence type="predicted"/>
<dbReference type="GO" id="GO:0008823">
    <property type="term" value="F:cupric reductase (NADH) activity"/>
    <property type="evidence" value="ECO:0007669"/>
    <property type="project" value="TreeGrafter"/>
</dbReference>
<dbReference type="EMBL" id="UINC01055255">
    <property type="protein sequence ID" value="SVB73913.1"/>
    <property type="molecule type" value="Genomic_DNA"/>
</dbReference>
<dbReference type="InterPro" id="IPR036291">
    <property type="entry name" value="NAD(P)-bd_dom_sf"/>
</dbReference>
<dbReference type="GO" id="GO:0005886">
    <property type="term" value="C:plasma membrane"/>
    <property type="evidence" value="ECO:0007669"/>
    <property type="project" value="TreeGrafter"/>
</dbReference>
<dbReference type="PANTHER" id="PTHR14239:SF0">
    <property type="entry name" value="F420-DEPENDENT NADP REDUCTASE"/>
    <property type="match status" value="1"/>
</dbReference>
<dbReference type="AlphaFoldDB" id="A0A382GGZ2"/>
<organism evidence="3">
    <name type="scientific">marine metagenome</name>
    <dbReference type="NCBI Taxonomy" id="408172"/>
    <lineage>
        <taxon>unclassified sequences</taxon>
        <taxon>metagenomes</taxon>
        <taxon>ecological metagenomes</taxon>
    </lineage>
</organism>
<gene>
    <name evidence="3" type="ORF">METZ01_LOCUS226767</name>
</gene>
<dbReference type="SUPFAM" id="SSF51735">
    <property type="entry name" value="NAD(P)-binding Rossmann-fold domains"/>
    <property type="match status" value="1"/>
</dbReference>
<evidence type="ECO:0000256" key="1">
    <source>
        <dbReference type="ARBA" id="ARBA00023002"/>
    </source>
</evidence>
<name>A0A382GGZ2_9ZZZZ</name>
<dbReference type="GO" id="GO:0015677">
    <property type="term" value="P:copper ion import"/>
    <property type="evidence" value="ECO:0007669"/>
    <property type="project" value="TreeGrafter"/>
</dbReference>
<dbReference type="Pfam" id="PF03807">
    <property type="entry name" value="F420_oxidored"/>
    <property type="match status" value="1"/>
</dbReference>
<evidence type="ECO:0000313" key="3">
    <source>
        <dbReference type="EMBL" id="SVB73913.1"/>
    </source>
</evidence>
<accession>A0A382GGZ2</accession>
<dbReference type="InterPro" id="IPR028939">
    <property type="entry name" value="P5C_Rdtase_cat_N"/>
</dbReference>
<dbReference type="Gene3D" id="3.40.50.720">
    <property type="entry name" value="NAD(P)-binding Rossmann-like Domain"/>
    <property type="match status" value="1"/>
</dbReference>
<keyword evidence="1" id="KW-0560">Oxidoreductase</keyword>
<feature type="domain" description="Pyrroline-5-carboxylate reductase catalytic N-terminal" evidence="2">
    <location>
        <begin position="7"/>
        <end position="104"/>
    </location>
</feature>